<dbReference type="AlphaFoldDB" id="A0A915PD14"/>
<dbReference type="GO" id="GO:0030425">
    <property type="term" value="C:dendrite"/>
    <property type="evidence" value="ECO:0007669"/>
    <property type="project" value="TreeGrafter"/>
</dbReference>
<dbReference type="GO" id="GO:0007187">
    <property type="term" value="P:G protein-coupled receptor signaling pathway, coupled to cyclic nucleotide second messenger"/>
    <property type="evidence" value="ECO:0007669"/>
    <property type="project" value="TreeGrafter"/>
</dbReference>
<dbReference type="GO" id="GO:0045202">
    <property type="term" value="C:synapse"/>
    <property type="evidence" value="ECO:0007669"/>
    <property type="project" value="TreeGrafter"/>
</dbReference>
<evidence type="ECO:0000256" key="6">
    <source>
        <dbReference type="ARBA" id="ARBA00023136"/>
    </source>
</evidence>
<dbReference type="PROSITE" id="PS50262">
    <property type="entry name" value="G_PROTEIN_RECEP_F1_2"/>
    <property type="match status" value="1"/>
</dbReference>
<dbReference type="PANTHER" id="PTHR24247">
    <property type="entry name" value="5-HYDROXYTRYPTAMINE RECEPTOR"/>
    <property type="match status" value="1"/>
</dbReference>
<feature type="domain" description="G-protein coupled receptors family 1 profile" evidence="10">
    <location>
        <begin position="27"/>
        <end position="70"/>
    </location>
</feature>
<proteinExistence type="predicted"/>
<dbReference type="PANTHER" id="PTHR24247:SF191">
    <property type="entry name" value="MUSCARINIC ACETYLCHOLINE RECEPTOR, B-TYPE, ISOFORM A"/>
    <property type="match status" value="1"/>
</dbReference>
<evidence type="ECO:0000256" key="7">
    <source>
        <dbReference type="ARBA" id="ARBA00023170"/>
    </source>
</evidence>
<comment type="subcellular location">
    <subcellularLocation>
        <location evidence="1">Cell membrane</location>
        <topology evidence="1">Multi-pass membrane protein</topology>
    </subcellularLocation>
</comment>
<dbReference type="Gene3D" id="1.20.1070.10">
    <property type="entry name" value="Rhodopsin 7-helix transmembrane proteins"/>
    <property type="match status" value="1"/>
</dbReference>
<keyword evidence="2" id="KW-1003">Cell membrane</keyword>
<evidence type="ECO:0000256" key="8">
    <source>
        <dbReference type="ARBA" id="ARBA00023224"/>
    </source>
</evidence>
<accession>A0A915PD14</accession>
<evidence type="ECO:0000256" key="4">
    <source>
        <dbReference type="ARBA" id="ARBA00022989"/>
    </source>
</evidence>
<sequence length="70" mass="8050">MCRWCSAWSEILLVLLMAVISAVTVVGNLVVLLSFLLDRQIRQPSNFFIFSLAVSDLVIYQRFSPKTWSR</sequence>
<evidence type="ECO:0000256" key="1">
    <source>
        <dbReference type="ARBA" id="ARBA00004651"/>
    </source>
</evidence>
<evidence type="ECO:0000313" key="12">
    <source>
        <dbReference type="WBParaSite" id="scf7180000424645.g13689"/>
    </source>
</evidence>
<keyword evidence="3 9" id="KW-0812">Transmembrane</keyword>
<dbReference type="InterPro" id="IPR000276">
    <property type="entry name" value="GPCR_Rhodpsn"/>
</dbReference>
<evidence type="ECO:0000313" key="11">
    <source>
        <dbReference type="Proteomes" id="UP000887560"/>
    </source>
</evidence>
<dbReference type="GO" id="GO:0005886">
    <property type="term" value="C:plasma membrane"/>
    <property type="evidence" value="ECO:0007669"/>
    <property type="project" value="UniProtKB-SubCell"/>
</dbReference>
<keyword evidence="6 9" id="KW-0472">Membrane</keyword>
<keyword evidence="7" id="KW-0675">Receptor</keyword>
<keyword evidence="11" id="KW-1185">Reference proteome</keyword>
<dbReference type="GO" id="GO:0004993">
    <property type="term" value="F:G protein-coupled serotonin receptor activity"/>
    <property type="evidence" value="ECO:0007669"/>
    <property type="project" value="TreeGrafter"/>
</dbReference>
<dbReference type="WBParaSite" id="scf7180000424645.g13689">
    <property type="protein sequence ID" value="scf7180000424645.g13689"/>
    <property type="gene ID" value="scf7180000424645.g13689"/>
</dbReference>
<evidence type="ECO:0000256" key="9">
    <source>
        <dbReference type="SAM" id="Phobius"/>
    </source>
</evidence>
<keyword evidence="8" id="KW-0807">Transducer</keyword>
<evidence type="ECO:0000256" key="3">
    <source>
        <dbReference type="ARBA" id="ARBA00022692"/>
    </source>
</evidence>
<evidence type="ECO:0000256" key="5">
    <source>
        <dbReference type="ARBA" id="ARBA00023040"/>
    </source>
</evidence>
<organism evidence="11 12">
    <name type="scientific">Meloidogyne floridensis</name>
    <dbReference type="NCBI Taxonomy" id="298350"/>
    <lineage>
        <taxon>Eukaryota</taxon>
        <taxon>Metazoa</taxon>
        <taxon>Ecdysozoa</taxon>
        <taxon>Nematoda</taxon>
        <taxon>Chromadorea</taxon>
        <taxon>Rhabditida</taxon>
        <taxon>Tylenchina</taxon>
        <taxon>Tylenchomorpha</taxon>
        <taxon>Tylenchoidea</taxon>
        <taxon>Meloidogynidae</taxon>
        <taxon>Meloidogyninae</taxon>
        <taxon>Meloidogyne</taxon>
    </lineage>
</organism>
<reference evidence="12" key="1">
    <citation type="submission" date="2022-11" db="UniProtKB">
        <authorList>
            <consortium name="WormBaseParasite"/>
        </authorList>
    </citation>
    <scope>IDENTIFICATION</scope>
</reference>
<dbReference type="GO" id="GO:0016907">
    <property type="term" value="F:G protein-coupled acetylcholine receptor activity"/>
    <property type="evidence" value="ECO:0007669"/>
    <property type="project" value="TreeGrafter"/>
</dbReference>
<dbReference type="PRINTS" id="PR00237">
    <property type="entry name" value="GPCRRHODOPSN"/>
</dbReference>
<feature type="transmembrane region" description="Helical" evidence="9">
    <location>
        <begin position="12"/>
        <end position="37"/>
    </location>
</feature>
<dbReference type="Proteomes" id="UP000887560">
    <property type="component" value="Unplaced"/>
</dbReference>
<dbReference type="SUPFAM" id="SSF81321">
    <property type="entry name" value="Family A G protein-coupled receptor-like"/>
    <property type="match status" value="1"/>
</dbReference>
<keyword evidence="5" id="KW-0297">G-protein coupled receptor</keyword>
<evidence type="ECO:0000256" key="2">
    <source>
        <dbReference type="ARBA" id="ARBA00022475"/>
    </source>
</evidence>
<keyword evidence="4 9" id="KW-1133">Transmembrane helix</keyword>
<dbReference type="InterPro" id="IPR017452">
    <property type="entry name" value="GPCR_Rhodpsn_7TM"/>
</dbReference>
<evidence type="ECO:0000259" key="10">
    <source>
        <dbReference type="PROSITE" id="PS50262"/>
    </source>
</evidence>
<protein>
    <submittedName>
        <fullName evidence="12">G-protein coupled receptors family 1 profile domain-containing protein</fullName>
    </submittedName>
</protein>
<dbReference type="GO" id="GO:0007197">
    <property type="term" value="P:adenylate cyclase-inhibiting G protein-coupled acetylcholine receptor signaling pathway"/>
    <property type="evidence" value="ECO:0007669"/>
    <property type="project" value="TreeGrafter"/>
</dbReference>
<name>A0A915PD14_9BILA</name>